<protein>
    <submittedName>
        <fullName evidence="1">Uncharacterized protein</fullName>
    </submittedName>
</protein>
<sequence length="107" mass="11721">MGDLRLSRSDSFQPICRSSTLPAETKVAVALIQVDFEWNVDLVSAELCSLDVECILGISLQEGEHDSLVWNSREIIVFRCGVHIVQLYASGGSGMFRFSSVLGGWGN</sequence>
<reference evidence="1" key="2">
    <citation type="journal article" date="2024" name="Plant">
        <title>Genomic evolution and insights into agronomic trait innovations of Sesamum species.</title>
        <authorList>
            <person name="Miao H."/>
            <person name="Wang L."/>
            <person name="Qu L."/>
            <person name="Liu H."/>
            <person name="Sun Y."/>
            <person name="Le M."/>
            <person name="Wang Q."/>
            <person name="Wei S."/>
            <person name="Zheng Y."/>
            <person name="Lin W."/>
            <person name="Duan Y."/>
            <person name="Cao H."/>
            <person name="Xiong S."/>
            <person name="Wang X."/>
            <person name="Wei L."/>
            <person name="Li C."/>
            <person name="Ma Q."/>
            <person name="Ju M."/>
            <person name="Zhao R."/>
            <person name="Li G."/>
            <person name="Mu C."/>
            <person name="Tian Q."/>
            <person name="Mei H."/>
            <person name="Zhang T."/>
            <person name="Gao T."/>
            <person name="Zhang H."/>
        </authorList>
    </citation>
    <scope>NUCLEOTIDE SEQUENCE</scope>
    <source>
        <strain evidence="1">G02</strain>
    </source>
</reference>
<name>A0AAW2U1H1_SESRA</name>
<dbReference type="AlphaFoldDB" id="A0AAW2U1H1"/>
<dbReference type="EMBL" id="JACGWJ010000007">
    <property type="protein sequence ID" value="KAL0409496.1"/>
    <property type="molecule type" value="Genomic_DNA"/>
</dbReference>
<organism evidence="1">
    <name type="scientific">Sesamum radiatum</name>
    <name type="common">Black benniseed</name>
    <dbReference type="NCBI Taxonomy" id="300843"/>
    <lineage>
        <taxon>Eukaryota</taxon>
        <taxon>Viridiplantae</taxon>
        <taxon>Streptophyta</taxon>
        <taxon>Embryophyta</taxon>
        <taxon>Tracheophyta</taxon>
        <taxon>Spermatophyta</taxon>
        <taxon>Magnoliopsida</taxon>
        <taxon>eudicotyledons</taxon>
        <taxon>Gunneridae</taxon>
        <taxon>Pentapetalae</taxon>
        <taxon>asterids</taxon>
        <taxon>lamiids</taxon>
        <taxon>Lamiales</taxon>
        <taxon>Pedaliaceae</taxon>
        <taxon>Sesamum</taxon>
    </lineage>
</organism>
<comment type="caution">
    <text evidence="1">The sequence shown here is derived from an EMBL/GenBank/DDBJ whole genome shotgun (WGS) entry which is preliminary data.</text>
</comment>
<evidence type="ECO:0000313" key="1">
    <source>
        <dbReference type="EMBL" id="KAL0409496.1"/>
    </source>
</evidence>
<reference evidence="1" key="1">
    <citation type="submission" date="2020-06" db="EMBL/GenBank/DDBJ databases">
        <authorList>
            <person name="Li T."/>
            <person name="Hu X."/>
            <person name="Zhang T."/>
            <person name="Song X."/>
            <person name="Zhang H."/>
            <person name="Dai N."/>
            <person name="Sheng W."/>
            <person name="Hou X."/>
            <person name="Wei L."/>
        </authorList>
    </citation>
    <scope>NUCLEOTIDE SEQUENCE</scope>
    <source>
        <strain evidence="1">G02</strain>
        <tissue evidence="1">Leaf</tissue>
    </source>
</reference>
<accession>A0AAW2U1H1</accession>
<proteinExistence type="predicted"/>
<gene>
    <name evidence="1" type="ORF">Sradi_1884000</name>
</gene>